<evidence type="ECO:0000313" key="2">
    <source>
        <dbReference type="Proteomes" id="UP000054324"/>
    </source>
</evidence>
<proteinExistence type="predicted"/>
<accession>A0A074ZDW3</accession>
<dbReference type="CTD" id="20321272"/>
<evidence type="ECO:0000313" key="1">
    <source>
        <dbReference type="EMBL" id="KER25471.1"/>
    </source>
</evidence>
<gene>
    <name evidence="1" type="ORF">T265_07093</name>
</gene>
<dbReference type="GeneID" id="20321272"/>
<protein>
    <submittedName>
        <fullName evidence="1">Uncharacterized protein</fullName>
    </submittedName>
</protein>
<dbReference type="RefSeq" id="XP_009170795.1">
    <property type="nucleotide sequence ID" value="XM_009172531.1"/>
</dbReference>
<dbReference type="EMBL" id="KL596776">
    <property type="protein sequence ID" value="KER25471.1"/>
    <property type="molecule type" value="Genomic_DNA"/>
</dbReference>
<dbReference type="AlphaFoldDB" id="A0A074ZDW3"/>
<dbReference type="PROSITE" id="PS51257">
    <property type="entry name" value="PROKAR_LIPOPROTEIN"/>
    <property type="match status" value="1"/>
</dbReference>
<sequence length="156" mass="17427">MQSVKDPNKPSSPGTSLEEQSITSIGSFGCQYKESAGLFDLTTEEPIAVLITSWEAAPEHSDVDWCGTRASARCCAEVRRRLSSDWLMWFNLSYNHIRDNLSMDMVLTSSRPVCPAVAGLPYLAFNSIHYQELGFCRLRLVSVPSESLEDVKFTKL</sequence>
<reference evidence="1 2" key="1">
    <citation type="submission" date="2013-11" db="EMBL/GenBank/DDBJ databases">
        <title>Opisthorchis viverrini - life in the bile duct.</title>
        <authorList>
            <person name="Young N.D."/>
            <person name="Nagarajan N."/>
            <person name="Lin S.J."/>
            <person name="Korhonen P.K."/>
            <person name="Jex A.R."/>
            <person name="Hall R.S."/>
            <person name="Safavi-Hemami H."/>
            <person name="Kaewkong W."/>
            <person name="Bertrand D."/>
            <person name="Gao S."/>
            <person name="Seet Q."/>
            <person name="Wongkham S."/>
            <person name="Teh B.T."/>
            <person name="Wongkham C."/>
            <person name="Intapan P.M."/>
            <person name="Maleewong W."/>
            <person name="Yang X."/>
            <person name="Hu M."/>
            <person name="Wang Z."/>
            <person name="Hofmann A."/>
            <person name="Sternberg P.W."/>
            <person name="Tan P."/>
            <person name="Wang J."/>
            <person name="Gasser R.B."/>
        </authorList>
    </citation>
    <scope>NUCLEOTIDE SEQUENCE [LARGE SCALE GENOMIC DNA]</scope>
</reference>
<keyword evidence="2" id="KW-1185">Reference proteome</keyword>
<dbReference type="KEGG" id="ovi:T265_07093"/>
<organism evidence="1 2">
    <name type="scientific">Opisthorchis viverrini</name>
    <name type="common">Southeast Asian liver fluke</name>
    <dbReference type="NCBI Taxonomy" id="6198"/>
    <lineage>
        <taxon>Eukaryota</taxon>
        <taxon>Metazoa</taxon>
        <taxon>Spiralia</taxon>
        <taxon>Lophotrochozoa</taxon>
        <taxon>Platyhelminthes</taxon>
        <taxon>Trematoda</taxon>
        <taxon>Digenea</taxon>
        <taxon>Opisthorchiida</taxon>
        <taxon>Opisthorchiata</taxon>
        <taxon>Opisthorchiidae</taxon>
        <taxon>Opisthorchis</taxon>
    </lineage>
</organism>
<name>A0A074ZDW3_OPIVI</name>
<dbReference type="Proteomes" id="UP000054324">
    <property type="component" value="Unassembled WGS sequence"/>
</dbReference>